<evidence type="ECO:0000256" key="7">
    <source>
        <dbReference type="SAM" id="SignalP"/>
    </source>
</evidence>
<evidence type="ECO:0000256" key="1">
    <source>
        <dbReference type="ARBA" id="ARBA00001947"/>
    </source>
</evidence>
<dbReference type="InterPro" id="IPR042089">
    <property type="entry name" value="Peptidase_M13_dom_2"/>
</dbReference>
<dbReference type="GO" id="GO:0004222">
    <property type="term" value="F:metalloendopeptidase activity"/>
    <property type="evidence" value="ECO:0007669"/>
    <property type="project" value="InterPro"/>
</dbReference>
<feature type="signal peptide" evidence="7">
    <location>
        <begin position="1"/>
        <end position="28"/>
    </location>
</feature>
<keyword evidence="6" id="KW-0482">Metalloprotease</keyword>
<keyword evidence="11" id="KW-1185">Reference proteome</keyword>
<dbReference type="AlphaFoldDB" id="A0A7Y2K1S0"/>
<dbReference type="GO" id="GO:0016485">
    <property type="term" value="P:protein processing"/>
    <property type="evidence" value="ECO:0007669"/>
    <property type="project" value="TreeGrafter"/>
</dbReference>
<dbReference type="PRINTS" id="PR00786">
    <property type="entry name" value="NEPRILYSIN"/>
</dbReference>
<dbReference type="Pfam" id="PF05649">
    <property type="entry name" value="Peptidase_M13_N"/>
    <property type="match status" value="1"/>
</dbReference>
<feature type="chain" id="PRO_5031430811" evidence="7">
    <location>
        <begin position="29"/>
        <end position="685"/>
    </location>
</feature>
<keyword evidence="7" id="KW-0732">Signal</keyword>
<dbReference type="GO" id="GO:0046872">
    <property type="term" value="F:metal ion binding"/>
    <property type="evidence" value="ECO:0007669"/>
    <property type="project" value="UniProtKB-KW"/>
</dbReference>
<dbReference type="Proteomes" id="UP000533905">
    <property type="component" value="Unassembled WGS sequence"/>
</dbReference>
<gene>
    <name evidence="10" type="ORF">HGB41_16050</name>
</gene>
<feature type="domain" description="Peptidase M13 C-terminal" evidence="8">
    <location>
        <begin position="486"/>
        <end position="682"/>
    </location>
</feature>
<evidence type="ECO:0000256" key="5">
    <source>
        <dbReference type="ARBA" id="ARBA00022833"/>
    </source>
</evidence>
<reference evidence="10 11" key="1">
    <citation type="submission" date="2020-04" db="EMBL/GenBank/DDBJ databases">
        <title>Massilia sp. nov., a cold adapted bacteria isolated from Arctic soil.</title>
        <authorList>
            <person name="Son J."/>
            <person name="Ka J.-O."/>
        </authorList>
    </citation>
    <scope>NUCLEOTIDE SEQUENCE [LARGE SCALE GENOMIC DNA]</scope>
    <source>
        <strain evidence="10 11">ML15P13</strain>
    </source>
</reference>
<evidence type="ECO:0000256" key="3">
    <source>
        <dbReference type="ARBA" id="ARBA00022723"/>
    </source>
</evidence>
<dbReference type="PANTHER" id="PTHR11733:SF211">
    <property type="entry name" value="OLIGOPEPTIDASE LIPOPROTEIN M13 FAMILY"/>
    <property type="match status" value="1"/>
</dbReference>
<comment type="cofactor">
    <cofactor evidence="1">
        <name>Zn(2+)</name>
        <dbReference type="ChEBI" id="CHEBI:29105"/>
    </cofactor>
</comment>
<name>A0A7Y2K1S0_9BURK</name>
<dbReference type="Gene3D" id="1.10.1380.10">
    <property type="entry name" value="Neutral endopeptidase , domain2"/>
    <property type="match status" value="1"/>
</dbReference>
<evidence type="ECO:0000256" key="4">
    <source>
        <dbReference type="ARBA" id="ARBA00022801"/>
    </source>
</evidence>
<keyword evidence="2" id="KW-0645">Protease</keyword>
<organism evidence="10 11">
    <name type="scientific">Telluria aromaticivorans</name>
    <dbReference type="NCBI Taxonomy" id="2725995"/>
    <lineage>
        <taxon>Bacteria</taxon>
        <taxon>Pseudomonadati</taxon>
        <taxon>Pseudomonadota</taxon>
        <taxon>Betaproteobacteria</taxon>
        <taxon>Burkholderiales</taxon>
        <taxon>Oxalobacteraceae</taxon>
        <taxon>Telluria group</taxon>
        <taxon>Telluria</taxon>
    </lineage>
</organism>
<evidence type="ECO:0000256" key="6">
    <source>
        <dbReference type="ARBA" id="ARBA00023049"/>
    </source>
</evidence>
<dbReference type="GO" id="GO:0005886">
    <property type="term" value="C:plasma membrane"/>
    <property type="evidence" value="ECO:0007669"/>
    <property type="project" value="TreeGrafter"/>
</dbReference>
<dbReference type="EMBL" id="JABAIV010000005">
    <property type="protein sequence ID" value="NNG24505.1"/>
    <property type="molecule type" value="Genomic_DNA"/>
</dbReference>
<evidence type="ECO:0000259" key="8">
    <source>
        <dbReference type="Pfam" id="PF01431"/>
    </source>
</evidence>
<feature type="domain" description="Peptidase M13 N-terminal" evidence="9">
    <location>
        <begin position="48"/>
        <end position="434"/>
    </location>
</feature>
<dbReference type="PANTHER" id="PTHR11733">
    <property type="entry name" value="ZINC METALLOPROTEASE FAMILY M13 NEPRILYSIN-RELATED"/>
    <property type="match status" value="1"/>
</dbReference>
<keyword evidence="4" id="KW-0378">Hydrolase</keyword>
<evidence type="ECO:0000313" key="11">
    <source>
        <dbReference type="Proteomes" id="UP000533905"/>
    </source>
</evidence>
<dbReference type="InterPro" id="IPR024079">
    <property type="entry name" value="MetalloPept_cat_dom_sf"/>
</dbReference>
<protein>
    <submittedName>
        <fullName evidence="10">M13 family metallopeptidase</fullName>
    </submittedName>
</protein>
<evidence type="ECO:0000256" key="2">
    <source>
        <dbReference type="ARBA" id="ARBA00022670"/>
    </source>
</evidence>
<dbReference type="CDD" id="cd08662">
    <property type="entry name" value="M13"/>
    <property type="match status" value="1"/>
</dbReference>
<keyword evidence="5" id="KW-0862">Zinc</keyword>
<sequence>MKTSWTPIKTAISFALCGAAFAFVPAQAGQGASPAAQPARPAAAVMLPGDDFYAWANGEWMAKTEIPADRGSWGAMYALADESNGRIVKLIEEAAASKSASAEARKVADFYTAYMNESAIEAAGLAALKPRLAKIAALQDRAALARTLGEFLRADVDPLNATNFSTPNLFGVWINQGLTDPSRNVPYFLQGGIGLPDRAYYLDASPKMAELRTKYQQYIVAMLKLAGYDNVEQRAARIFALESELAESHASREESSDIQKANNLWTMKDFAAKAPGMDWNAFMKGARLSGQDRFIAYHPGALKGAAEQVAATDLATWKDYLAFHSMNQYASTLPKAYADLRFEFYGKGLTGSPQQSPRWKRALAATNGAMDDAVGKLYVAKYFPAENKAHIQKMVANIKDAFTRRIDKLDWMAPSTRAQAKEKVRTMYVGVGYPDTWKSYGGLQVSPLDALGNVMRAQEFHYTQQLAKLKQKPKKTDWAMPPQLVNAVNLPLQNALNFPAAILQAPFYDPKASDAQNYGAIGAVIGHEISHSFDDMGAQFDAQGRLRDWWTKEDLAYFKKASQKLVEQYNTYKPFDDLAVNGQLTLSENLSDLAGLAAAYDAFKVSPSGKGTGLDADRAFFTGFAHAWRSKMREASMRRVVLTDGHAPGQYRTYTVRNLDAWYKAFDVQPGQKLYLAPEQRVRVW</sequence>
<evidence type="ECO:0000259" key="9">
    <source>
        <dbReference type="Pfam" id="PF05649"/>
    </source>
</evidence>
<keyword evidence="3" id="KW-0479">Metal-binding</keyword>
<evidence type="ECO:0000313" key="10">
    <source>
        <dbReference type="EMBL" id="NNG24505.1"/>
    </source>
</evidence>
<dbReference type="InterPro" id="IPR000718">
    <property type="entry name" value="Peptidase_M13"/>
</dbReference>
<dbReference type="Gene3D" id="3.40.390.10">
    <property type="entry name" value="Collagenase (Catalytic Domain)"/>
    <property type="match status" value="1"/>
</dbReference>
<dbReference type="InterPro" id="IPR008753">
    <property type="entry name" value="Peptidase_M13_N"/>
</dbReference>
<dbReference type="RefSeq" id="WP_171086205.1">
    <property type="nucleotide sequence ID" value="NZ_JABAIV010000005.1"/>
</dbReference>
<dbReference type="Pfam" id="PF01431">
    <property type="entry name" value="Peptidase_M13"/>
    <property type="match status" value="1"/>
</dbReference>
<accession>A0A7Y2K1S0</accession>
<comment type="caution">
    <text evidence="10">The sequence shown here is derived from an EMBL/GenBank/DDBJ whole genome shotgun (WGS) entry which is preliminary data.</text>
</comment>
<proteinExistence type="predicted"/>
<dbReference type="InterPro" id="IPR018497">
    <property type="entry name" value="Peptidase_M13_C"/>
</dbReference>
<dbReference type="SUPFAM" id="SSF55486">
    <property type="entry name" value="Metalloproteases ('zincins'), catalytic domain"/>
    <property type="match status" value="1"/>
</dbReference>
<dbReference type="PROSITE" id="PS51885">
    <property type="entry name" value="NEPRILYSIN"/>
    <property type="match status" value="1"/>
</dbReference>